<evidence type="ECO:0000256" key="5">
    <source>
        <dbReference type="ARBA" id="ARBA00022927"/>
    </source>
</evidence>
<keyword evidence="8 11" id="KW-0472">Membrane</keyword>
<feature type="domain" description="Sec20 C-terminal" evidence="12">
    <location>
        <begin position="176"/>
        <end position="259"/>
    </location>
</feature>
<dbReference type="PANTHER" id="PTHR21230">
    <property type="entry name" value="VESICLE TRANSPORT V-SNARE PROTEIN VTI1-RELATED"/>
    <property type="match status" value="1"/>
</dbReference>
<organism evidence="13 14">
    <name type="scientific">Strigomonas culicis</name>
    <dbReference type="NCBI Taxonomy" id="28005"/>
    <lineage>
        <taxon>Eukaryota</taxon>
        <taxon>Discoba</taxon>
        <taxon>Euglenozoa</taxon>
        <taxon>Kinetoplastea</taxon>
        <taxon>Metakinetoplastina</taxon>
        <taxon>Trypanosomatida</taxon>
        <taxon>Trypanosomatidae</taxon>
        <taxon>Strigomonadinae</taxon>
        <taxon>Strigomonas</taxon>
    </lineage>
</organism>
<dbReference type="Pfam" id="PF03908">
    <property type="entry name" value="Sec20"/>
    <property type="match status" value="1"/>
</dbReference>
<dbReference type="GO" id="GO:0005484">
    <property type="term" value="F:SNAP receptor activity"/>
    <property type="evidence" value="ECO:0007669"/>
    <property type="project" value="InterPro"/>
</dbReference>
<evidence type="ECO:0000313" key="14">
    <source>
        <dbReference type="Proteomes" id="UP000015354"/>
    </source>
</evidence>
<evidence type="ECO:0000256" key="2">
    <source>
        <dbReference type="ARBA" id="ARBA00006108"/>
    </source>
</evidence>
<dbReference type="OrthoDB" id="19261at2759"/>
<keyword evidence="14" id="KW-1185">Reference proteome</keyword>
<dbReference type="GO" id="GO:0006906">
    <property type="term" value="P:vesicle fusion"/>
    <property type="evidence" value="ECO:0007669"/>
    <property type="project" value="TreeGrafter"/>
</dbReference>
<evidence type="ECO:0000256" key="3">
    <source>
        <dbReference type="ARBA" id="ARBA00022448"/>
    </source>
</evidence>
<keyword evidence="5" id="KW-0653">Protein transport</keyword>
<evidence type="ECO:0000256" key="7">
    <source>
        <dbReference type="ARBA" id="ARBA00023054"/>
    </source>
</evidence>
<dbReference type="GO" id="GO:0015031">
    <property type="term" value="P:protein transport"/>
    <property type="evidence" value="ECO:0007669"/>
    <property type="project" value="UniProtKB-KW"/>
</dbReference>
<dbReference type="PANTHER" id="PTHR21230:SF26">
    <property type="entry name" value="VESICLE TRANSPORT THROUGH INTERACTION WITH T-SNARES HOMOLOG 1A"/>
    <property type="match status" value="1"/>
</dbReference>
<name>S9U7Q6_9TRYP</name>
<feature type="coiled-coil region" evidence="9">
    <location>
        <begin position="53"/>
        <end position="87"/>
    </location>
</feature>
<keyword evidence="3" id="KW-0813">Transport</keyword>
<dbReference type="InterPro" id="IPR044766">
    <property type="entry name" value="NPSN/SNAP25-like_N_SNARE"/>
</dbReference>
<sequence>MSDAQLYHEELLDQEGQLEANVEKLEAAAAAASGVGVNSAAIHGAHHTLLELFNKCQAALARLQKTYAQYRMELRLLEGEAQQTHQQHSTAHQQRLTRLRQRVEGQRAAACRTPFQLASAAGGGPEPAAGAASATGEGRDGAYSVWSPAEGADGREDPTRLEARGAACRIQSTQQETLQSLGNAERLLCETETTGQEAAATLRRQTEQIEVTHANLTEMDSDLHRAGKELKGFMRRMARDRIIIFFCIAIVVCLIIIVILAVIKHTLKK</sequence>
<comment type="similarity">
    <text evidence="2">Belongs to the VTI1 family.</text>
</comment>
<evidence type="ECO:0000313" key="13">
    <source>
        <dbReference type="EMBL" id="EPY24854.1"/>
    </source>
</evidence>
<keyword evidence="7 9" id="KW-0175">Coiled coil</keyword>
<keyword evidence="4 11" id="KW-0812">Transmembrane</keyword>
<keyword evidence="6 11" id="KW-1133">Transmembrane helix</keyword>
<accession>S9U7Q6</accession>
<gene>
    <name evidence="13" type="ORF">STCU_06971</name>
</gene>
<comment type="subcellular location">
    <subcellularLocation>
        <location evidence="1">Membrane</location>
        <topology evidence="1">Single-pass type IV membrane protein</topology>
    </subcellularLocation>
</comment>
<comment type="caution">
    <text evidence="13">The sequence shown here is derived from an EMBL/GenBank/DDBJ whole genome shotgun (WGS) entry which is preliminary data.</text>
</comment>
<dbReference type="GO" id="GO:0031201">
    <property type="term" value="C:SNARE complex"/>
    <property type="evidence" value="ECO:0007669"/>
    <property type="project" value="InterPro"/>
</dbReference>
<proteinExistence type="inferred from homology"/>
<feature type="compositionally biased region" description="Low complexity" evidence="10">
    <location>
        <begin position="126"/>
        <end position="136"/>
    </location>
</feature>
<feature type="transmembrane region" description="Helical" evidence="11">
    <location>
        <begin position="242"/>
        <end position="263"/>
    </location>
</feature>
<dbReference type="GO" id="GO:0031902">
    <property type="term" value="C:late endosome membrane"/>
    <property type="evidence" value="ECO:0007669"/>
    <property type="project" value="TreeGrafter"/>
</dbReference>
<protein>
    <submittedName>
        <fullName evidence="13">Vesicle transport through interaction with t-SNARE 1</fullName>
    </submittedName>
</protein>
<dbReference type="Gene3D" id="1.20.5.110">
    <property type="match status" value="1"/>
</dbReference>
<dbReference type="InterPro" id="IPR056173">
    <property type="entry name" value="Sec20_C"/>
</dbReference>
<evidence type="ECO:0000256" key="8">
    <source>
        <dbReference type="ARBA" id="ARBA00023136"/>
    </source>
</evidence>
<dbReference type="GO" id="GO:0000149">
    <property type="term" value="F:SNARE binding"/>
    <property type="evidence" value="ECO:0007669"/>
    <property type="project" value="TreeGrafter"/>
</dbReference>
<evidence type="ECO:0000256" key="4">
    <source>
        <dbReference type="ARBA" id="ARBA00022692"/>
    </source>
</evidence>
<evidence type="ECO:0000256" key="11">
    <source>
        <dbReference type="SAM" id="Phobius"/>
    </source>
</evidence>
<dbReference type="CDD" id="cd15861">
    <property type="entry name" value="SNARE_SNAP25N_23N_29N_SEC9N"/>
    <property type="match status" value="1"/>
</dbReference>
<evidence type="ECO:0000259" key="12">
    <source>
        <dbReference type="Pfam" id="PF03908"/>
    </source>
</evidence>
<evidence type="ECO:0000256" key="9">
    <source>
        <dbReference type="SAM" id="Coils"/>
    </source>
</evidence>
<dbReference type="Proteomes" id="UP000015354">
    <property type="component" value="Unassembled WGS sequence"/>
</dbReference>
<evidence type="ECO:0000256" key="10">
    <source>
        <dbReference type="SAM" id="MobiDB-lite"/>
    </source>
</evidence>
<dbReference type="GO" id="GO:0012507">
    <property type="term" value="C:ER to Golgi transport vesicle membrane"/>
    <property type="evidence" value="ECO:0007669"/>
    <property type="project" value="TreeGrafter"/>
</dbReference>
<dbReference type="SUPFAM" id="SSF58038">
    <property type="entry name" value="SNARE fusion complex"/>
    <property type="match status" value="1"/>
</dbReference>
<feature type="region of interest" description="Disordered" evidence="10">
    <location>
        <begin position="119"/>
        <end position="157"/>
    </location>
</feature>
<dbReference type="EMBL" id="ATMH01006971">
    <property type="protein sequence ID" value="EPY24854.1"/>
    <property type="molecule type" value="Genomic_DNA"/>
</dbReference>
<dbReference type="AlphaFoldDB" id="S9U7Q6"/>
<dbReference type="GO" id="GO:0005794">
    <property type="term" value="C:Golgi apparatus"/>
    <property type="evidence" value="ECO:0007669"/>
    <property type="project" value="TreeGrafter"/>
</dbReference>
<evidence type="ECO:0000256" key="1">
    <source>
        <dbReference type="ARBA" id="ARBA00004211"/>
    </source>
</evidence>
<reference evidence="13 14" key="1">
    <citation type="journal article" date="2013" name="PLoS ONE">
        <title>Predicting the Proteins of Angomonas deanei, Strigomonas culicis and Their Respective Endosymbionts Reveals New Aspects of the Trypanosomatidae Family.</title>
        <authorList>
            <person name="Motta M.C."/>
            <person name="Martins A.C."/>
            <person name="de Souza S.S."/>
            <person name="Catta-Preta C.M."/>
            <person name="Silva R."/>
            <person name="Klein C.C."/>
            <person name="de Almeida L.G."/>
            <person name="de Lima Cunha O."/>
            <person name="Ciapina L.P."/>
            <person name="Brocchi M."/>
            <person name="Colabardini A.C."/>
            <person name="de Araujo Lima B."/>
            <person name="Machado C.R."/>
            <person name="de Almeida Soares C.M."/>
            <person name="Probst C.M."/>
            <person name="de Menezes C.B."/>
            <person name="Thompson C.E."/>
            <person name="Bartholomeu D.C."/>
            <person name="Gradia D.F."/>
            <person name="Pavoni D.P."/>
            <person name="Grisard E.C."/>
            <person name="Fantinatti-Garboggini F."/>
            <person name="Marchini F.K."/>
            <person name="Rodrigues-Luiz G.F."/>
            <person name="Wagner G."/>
            <person name="Goldman G.H."/>
            <person name="Fietto J.L."/>
            <person name="Elias M.C."/>
            <person name="Goldman M.H."/>
            <person name="Sagot M.F."/>
            <person name="Pereira M."/>
            <person name="Stoco P.H."/>
            <person name="de Mendonca-Neto R.P."/>
            <person name="Teixeira S.M."/>
            <person name="Maciel T.E."/>
            <person name="de Oliveira Mendes T.A."/>
            <person name="Urmenyi T.P."/>
            <person name="de Souza W."/>
            <person name="Schenkman S."/>
            <person name="de Vasconcelos A.T."/>
        </authorList>
    </citation>
    <scope>NUCLEOTIDE SEQUENCE [LARGE SCALE GENOMIC DNA]</scope>
</reference>
<dbReference type="GO" id="GO:0005789">
    <property type="term" value="C:endoplasmic reticulum membrane"/>
    <property type="evidence" value="ECO:0007669"/>
    <property type="project" value="TreeGrafter"/>
</dbReference>
<evidence type="ECO:0000256" key="6">
    <source>
        <dbReference type="ARBA" id="ARBA00022989"/>
    </source>
</evidence>
<dbReference type="FunFam" id="1.20.5.110:FF:000002">
    <property type="entry name" value="Vesicle transport through interaction with t-SNAREsB"/>
    <property type="match status" value="1"/>
</dbReference>